<feature type="compositionally biased region" description="Low complexity" evidence="1">
    <location>
        <begin position="135"/>
        <end position="151"/>
    </location>
</feature>
<dbReference type="GeneID" id="54561675"/>
<feature type="region of interest" description="Disordered" evidence="1">
    <location>
        <begin position="135"/>
        <end position="210"/>
    </location>
</feature>
<name>A0A6A6C5Q5_ZASCE</name>
<dbReference type="EMBL" id="ML993613">
    <property type="protein sequence ID" value="KAF2162434.1"/>
    <property type="molecule type" value="Genomic_DNA"/>
</dbReference>
<dbReference type="RefSeq" id="XP_033663323.1">
    <property type="nucleotide sequence ID" value="XM_033808403.1"/>
</dbReference>
<organism evidence="2 3">
    <name type="scientific">Zasmidium cellare ATCC 36951</name>
    <dbReference type="NCBI Taxonomy" id="1080233"/>
    <lineage>
        <taxon>Eukaryota</taxon>
        <taxon>Fungi</taxon>
        <taxon>Dikarya</taxon>
        <taxon>Ascomycota</taxon>
        <taxon>Pezizomycotina</taxon>
        <taxon>Dothideomycetes</taxon>
        <taxon>Dothideomycetidae</taxon>
        <taxon>Mycosphaerellales</taxon>
        <taxon>Mycosphaerellaceae</taxon>
        <taxon>Zasmidium</taxon>
    </lineage>
</organism>
<dbReference type="AlphaFoldDB" id="A0A6A6C5Q5"/>
<keyword evidence="3" id="KW-1185">Reference proteome</keyword>
<evidence type="ECO:0000313" key="2">
    <source>
        <dbReference type="EMBL" id="KAF2162434.1"/>
    </source>
</evidence>
<protein>
    <submittedName>
        <fullName evidence="2">Uncharacterized protein</fullName>
    </submittedName>
</protein>
<reference evidence="2" key="1">
    <citation type="journal article" date="2020" name="Stud. Mycol.">
        <title>101 Dothideomycetes genomes: a test case for predicting lifestyles and emergence of pathogens.</title>
        <authorList>
            <person name="Haridas S."/>
            <person name="Albert R."/>
            <person name="Binder M."/>
            <person name="Bloem J."/>
            <person name="Labutti K."/>
            <person name="Salamov A."/>
            <person name="Andreopoulos B."/>
            <person name="Baker S."/>
            <person name="Barry K."/>
            <person name="Bills G."/>
            <person name="Bluhm B."/>
            <person name="Cannon C."/>
            <person name="Castanera R."/>
            <person name="Culley D."/>
            <person name="Daum C."/>
            <person name="Ezra D."/>
            <person name="Gonzalez J."/>
            <person name="Henrissat B."/>
            <person name="Kuo A."/>
            <person name="Liang C."/>
            <person name="Lipzen A."/>
            <person name="Lutzoni F."/>
            <person name="Magnuson J."/>
            <person name="Mondo S."/>
            <person name="Nolan M."/>
            <person name="Ohm R."/>
            <person name="Pangilinan J."/>
            <person name="Park H.-J."/>
            <person name="Ramirez L."/>
            <person name="Alfaro M."/>
            <person name="Sun H."/>
            <person name="Tritt A."/>
            <person name="Yoshinaga Y."/>
            <person name="Zwiers L.-H."/>
            <person name="Turgeon B."/>
            <person name="Goodwin S."/>
            <person name="Spatafora J."/>
            <person name="Crous P."/>
            <person name="Grigoriev I."/>
        </authorList>
    </citation>
    <scope>NUCLEOTIDE SEQUENCE</scope>
    <source>
        <strain evidence="2">ATCC 36951</strain>
    </source>
</reference>
<gene>
    <name evidence="2" type="ORF">M409DRAFT_27058</name>
</gene>
<accession>A0A6A6C5Q5</accession>
<proteinExistence type="predicted"/>
<evidence type="ECO:0000256" key="1">
    <source>
        <dbReference type="SAM" id="MobiDB-lite"/>
    </source>
</evidence>
<feature type="compositionally biased region" description="Polar residues" evidence="1">
    <location>
        <begin position="152"/>
        <end position="163"/>
    </location>
</feature>
<dbReference type="Proteomes" id="UP000799537">
    <property type="component" value="Unassembled WGS sequence"/>
</dbReference>
<sequence length="341" mass="36852">MASSDRAPPTSFEDLPVTDIPLDEIWPPGFFSSLLDDCFVPSSPVAMSATQDPSSTDATTPAENSCAYCKKHYYISSPFDDFFCDTCMLFLQLSEPKSEKEIELEKVVRDFTDDDLKAVGLGVFFELEDPPTAAQAQYTTTSPPARPSSSSYEAQMSALNSQLTHKRKISDSNVSTTSDSTKTPSASPLPLFQSQVQRSPPSYGMTSVGPGPVTKDMIRQWAFHNHGGIPTTMADHSRPSSTPFPRPSLESQGEIFGSPSVQAQANKTSKRGKRMICATCKKDSPVGTKNDGVNCTRCFAKLQKSAAAVTVSPDFGGVKRSYEGTFGGYAPANGSPFKRSR</sequence>
<evidence type="ECO:0000313" key="3">
    <source>
        <dbReference type="Proteomes" id="UP000799537"/>
    </source>
</evidence>
<feature type="region of interest" description="Disordered" evidence="1">
    <location>
        <begin position="234"/>
        <end position="253"/>
    </location>
</feature>
<feature type="compositionally biased region" description="Low complexity" evidence="1">
    <location>
        <begin position="171"/>
        <end position="183"/>
    </location>
</feature>